<dbReference type="InterPro" id="IPR005801">
    <property type="entry name" value="ADC_synthase"/>
</dbReference>
<comment type="catalytic activity">
    <reaction evidence="1">
        <text>chorismate = isochorismate</text>
        <dbReference type="Rhea" id="RHEA:18985"/>
        <dbReference type="ChEBI" id="CHEBI:29748"/>
        <dbReference type="ChEBI" id="CHEBI:29780"/>
        <dbReference type="EC" id="5.4.4.2"/>
    </reaction>
</comment>
<evidence type="ECO:0000256" key="5">
    <source>
        <dbReference type="ARBA" id="ARBA00041564"/>
    </source>
</evidence>
<organism evidence="8">
    <name type="scientific">uncultured Solirubrobacterales bacterium</name>
    <dbReference type="NCBI Taxonomy" id="768556"/>
    <lineage>
        <taxon>Bacteria</taxon>
        <taxon>Bacillati</taxon>
        <taxon>Actinomycetota</taxon>
        <taxon>Thermoleophilia</taxon>
        <taxon>Solirubrobacterales</taxon>
        <taxon>environmental samples</taxon>
    </lineage>
</organism>
<feature type="region of interest" description="Disordered" evidence="6">
    <location>
        <begin position="47"/>
        <end position="90"/>
    </location>
</feature>
<evidence type="ECO:0000256" key="3">
    <source>
        <dbReference type="ARBA" id="ARBA00012824"/>
    </source>
</evidence>
<sequence>MAIDPAIDVSAAVLRARRPDDSFFCLEQPERGGFALATLGTATTIESEGPRRFEDAAARSRVLASDAERDDPADDPDAPPGSGPVFVGGFAFAPDGGATPEWSSLAPAQMVLPELALARCESQARVTLTAVVEGDEAPQAVVERLERRLASLVPRAEMPLFDPDPVISARISGAAPPEHYEGAVARAVERIRAGELEKVVLAREVRVHGPREHDPAALFDGLRTAFPSCYCYLVGTPELTFVGASPELLVRREGARVQTVALAGTTRRSADPAVDRHLGEQLLSSTKNRSEQAIVTRRIEQRLGRVSVWVTPADEPVLVKVQNVQHLATPIRAQLAEPLSTLELAGLLHPTPAVGGEPWRRAQTLIPELEGLDRGWYTGPVGWTDLEEDGELCVALRCGLLRGKVAHLYAGDGIVRESV</sequence>
<dbReference type="EC" id="5.4.4.2" evidence="3"/>
<feature type="non-terminal residue" evidence="8">
    <location>
        <position position="419"/>
    </location>
</feature>
<gene>
    <name evidence="8" type="ORF">AVDCRST_MAG17-485</name>
</gene>
<dbReference type="EMBL" id="CADCVV010000035">
    <property type="protein sequence ID" value="CAA9486091.1"/>
    <property type="molecule type" value="Genomic_DNA"/>
</dbReference>
<protein>
    <recommendedName>
        <fullName evidence="3">isochorismate synthase</fullName>
        <ecNumber evidence="3">5.4.4.2</ecNumber>
    </recommendedName>
    <alternativeName>
        <fullName evidence="5">Isochorismate mutase</fullName>
    </alternativeName>
</protein>
<dbReference type="Pfam" id="PF00425">
    <property type="entry name" value="Chorismate_bind"/>
    <property type="match status" value="1"/>
</dbReference>
<dbReference type="Gene3D" id="3.60.120.10">
    <property type="entry name" value="Anthranilate synthase"/>
    <property type="match status" value="1"/>
</dbReference>
<dbReference type="SUPFAM" id="SSF56322">
    <property type="entry name" value="ADC synthase"/>
    <property type="match status" value="1"/>
</dbReference>
<dbReference type="GO" id="GO:0008909">
    <property type="term" value="F:isochorismate synthase activity"/>
    <property type="evidence" value="ECO:0007669"/>
    <property type="project" value="UniProtKB-EC"/>
</dbReference>
<dbReference type="PANTHER" id="PTHR42839">
    <property type="entry name" value="ISOCHORISMATE SYNTHASE ENTC"/>
    <property type="match status" value="1"/>
</dbReference>
<dbReference type="InterPro" id="IPR004561">
    <property type="entry name" value="IsoChor_synthase"/>
</dbReference>
<reference evidence="8" key="1">
    <citation type="submission" date="2020-02" db="EMBL/GenBank/DDBJ databases">
        <authorList>
            <person name="Meier V. D."/>
        </authorList>
    </citation>
    <scope>NUCLEOTIDE SEQUENCE</scope>
    <source>
        <strain evidence="8">AVDCRST_MAG17</strain>
    </source>
</reference>
<evidence type="ECO:0000256" key="2">
    <source>
        <dbReference type="ARBA" id="ARBA00005297"/>
    </source>
</evidence>
<feature type="compositionally biased region" description="Acidic residues" evidence="6">
    <location>
        <begin position="68"/>
        <end position="77"/>
    </location>
</feature>
<feature type="domain" description="Chorismate-utilising enzyme C-terminal" evidence="7">
    <location>
        <begin position="178"/>
        <end position="418"/>
    </location>
</feature>
<evidence type="ECO:0000256" key="1">
    <source>
        <dbReference type="ARBA" id="ARBA00000799"/>
    </source>
</evidence>
<comment type="similarity">
    <text evidence="2">Belongs to the isochorismate synthase family.</text>
</comment>
<evidence type="ECO:0000259" key="7">
    <source>
        <dbReference type="Pfam" id="PF00425"/>
    </source>
</evidence>
<dbReference type="PANTHER" id="PTHR42839:SF2">
    <property type="entry name" value="ISOCHORISMATE SYNTHASE ENTC"/>
    <property type="match status" value="1"/>
</dbReference>
<name>A0A6J4S0V7_9ACTN</name>
<feature type="compositionally biased region" description="Basic and acidic residues" evidence="6">
    <location>
        <begin position="48"/>
        <end position="58"/>
    </location>
</feature>
<keyword evidence="4 8" id="KW-0413">Isomerase</keyword>
<dbReference type="NCBIfam" id="TIGR00543">
    <property type="entry name" value="isochor_syn"/>
    <property type="match status" value="1"/>
</dbReference>
<evidence type="ECO:0000256" key="6">
    <source>
        <dbReference type="SAM" id="MobiDB-lite"/>
    </source>
</evidence>
<dbReference type="InterPro" id="IPR015890">
    <property type="entry name" value="Chorismate_C"/>
</dbReference>
<proteinExistence type="inferred from homology"/>
<evidence type="ECO:0000256" key="4">
    <source>
        <dbReference type="ARBA" id="ARBA00023235"/>
    </source>
</evidence>
<dbReference type="AlphaFoldDB" id="A0A6J4S0V7"/>
<accession>A0A6J4S0V7</accession>
<evidence type="ECO:0000313" key="8">
    <source>
        <dbReference type="EMBL" id="CAA9486091.1"/>
    </source>
</evidence>